<feature type="domain" description="Putative restriction endonuclease" evidence="1">
    <location>
        <begin position="77"/>
        <end position="251"/>
    </location>
</feature>
<evidence type="ECO:0000313" key="2">
    <source>
        <dbReference type="EMBL" id="CAA9306860.1"/>
    </source>
</evidence>
<dbReference type="InterPro" id="IPR012296">
    <property type="entry name" value="Nuclease_put_TT1808"/>
</dbReference>
<dbReference type="InterPro" id="IPR011335">
    <property type="entry name" value="Restrct_endonuc-II-like"/>
</dbReference>
<dbReference type="Pfam" id="PF05685">
    <property type="entry name" value="Uma2"/>
    <property type="match status" value="1"/>
</dbReference>
<evidence type="ECO:0000259" key="1">
    <source>
        <dbReference type="Pfam" id="PF05685"/>
    </source>
</evidence>
<dbReference type="AlphaFoldDB" id="A0A6J4KLP5"/>
<dbReference type="PANTHER" id="PTHR34107:SF2">
    <property type="entry name" value="SLL0888 PROTEIN"/>
    <property type="match status" value="1"/>
</dbReference>
<sequence>MVKKVTNRQIWKGRLDKKTFYQLVTRSFIDSNDGVFIGKNLLKITLLCRVNLSGKNTMVQSPPKLITVDEFITNYGDSDCYELIDGELTEMEPTGPHEQVSGFLGRKLNVEIDRLDLPYLIPPRCLIKLLGTATAFRPDVLVLDQTRLINEPLWQQEPVITSGSSIKLIAEVVSTNWQNDYARKVEDYAILGVPEYWIVDYLGIGGREYIGKPKQPTVTICTLREDEYQKQLFQNDDRLISSIFPDLQLTAQKIFAAGRYAAM</sequence>
<accession>A0A6J4KLP5</accession>
<dbReference type="EMBL" id="CADCTZ010000071">
    <property type="protein sequence ID" value="CAA9306860.1"/>
    <property type="molecule type" value="Genomic_DNA"/>
</dbReference>
<reference evidence="2" key="1">
    <citation type="submission" date="2020-02" db="EMBL/GenBank/DDBJ databases">
        <authorList>
            <person name="Meier V. D."/>
        </authorList>
    </citation>
    <scope>NUCLEOTIDE SEQUENCE</scope>
    <source>
        <strain evidence="2">AVDCRST_MAG84</strain>
    </source>
</reference>
<proteinExistence type="predicted"/>
<dbReference type="Gene3D" id="3.90.1570.10">
    <property type="entry name" value="tt1808, chain A"/>
    <property type="match status" value="1"/>
</dbReference>
<protein>
    <submittedName>
        <fullName evidence="2">Uncharacterized protein conserved in cyanobacteria</fullName>
    </submittedName>
</protein>
<name>A0A6J4KLP5_9CYAN</name>
<dbReference type="SUPFAM" id="SSF52980">
    <property type="entry name" value="Restriction endonuclease-like"/>
    <property type="match status" value="1"/>
</dbReference>
<dbReference type="InterPro" id="IPR008538">
    <property type="entry name" value="Uma2"/>
</dbReference>
<dbReference type="CDD" id="cd06260">
    <property type="entry name" value="DUF820-like"/>
    <property type="match status" value="1"/>
</dbReference>
<dbReference type="PANTHER" id="PTHR34107">
    <property type="entry name" value="SLL0198 PROTEIN-RELATED"/>
    <property type="match status" value="1"/>
</dbReference>
<organism evidence="2">
    <name type="scientific">uncultured Microcoleus sp</name>
    <dbReference type="NCBI Taxonomy" id="259945"/>
    <lineage>
        <taxon>Bacteria</taxon>
        <taxon>Bacillati</taxon>
        <taxon>Cyanobacteriota</taxon>
        <taxon>Cyanophyceae</taxon>
        <taxon>Oscillatoriophycideae</taxon>
        <taxon>Oscillatoriales</taxon>
        <taxon>Microcoleaceae</taxon>
        <taxon>Microcoleus</taxon>
        <taxon>environmental samples</taxon>
    </lineage>
</organism>
<gene>
    <name evidence="2" type="ORF">AVDCRST_MAG84-503</name>
</gene>